<name>A0A368KMD0_9BACT</name>
<dbReference type="AlphaFoldDB" id="A0A368KMD0"/>
<evidence type="ECO:0000313" key="2">
    <source>
        <dbReference type="Proteomes" id="UP000253562"/>
    </source>
</evidence>
<organism evidence="1 2">
    <name type="scientific">Bremerella cremea</name>
    <dbReference type="NCBI Taxonomy" id="1031537"/>
    <lineage>
        <taxon>Bacteria</taxon>
        <taxon>Pseudomonadati</taxon>
        <taxon>Planctomycetota</taxon>
        <taxon>Planctomycetia</taxon>
        <taxon>Pirellulales</taxon>
        <taxon>Pirellulaceae</taxon>
        <taxon>Bremerella</taxon>
    </lineage>
</organism>
<protein>
    <submittedName>
        <fullName evidence="1">Uncharacterized protein</fullName>
    </submittedName>
</protein>
<accession>A0A368KMD0</accession>
<dbReference type="RefSeq" id="WP_114370867.1">
    <property type="nucleotide sequence ID" value="NZ_QPEX01000039.1"/>
</dbReference>
<gene>
    <name evidence="1" type="ORF">DTL42_18810</name>
</gene>
<sequence length="158" mass="17921">MTPDINADIIAAESIGGIQLGSDSREVLNLLDKTHNRFSCLKYVVGDFLCTQVTLEHVGLSFVHDEGNRIIGVTCRPPYAGRYRQKFYPGITVGKLREMAATTLVIHGYIIVDKEFGVLFSVPEKYAGKFYDDIDTIEQLPSHMALNEILVRDREWWR</sequence>
<reference evidence="1 2" key="1">
    <citation type="submission" date="2018-07" db="EMBL/GenBank/DDBJ databases">
        <title>Comparative genomes isolates from brazilian mangrove.</title>
        <authorList>
            <person name="De Araujo J.E."/>
            <person name="Taketani R.G."/>
            <person name="Silva M.C.P."/>
            <person name="Lourenco M.V."/>
            <person name="Oliveira V.M."/>
            <person name="Andreote F.D."/>
        </authorList>
    </citation>
    <scope>NUCLEOTIDE SEQUENCE [LARGE SCALE GENOMIC DNA]</scope>
    <source>
        <strain evidence="1 2">HEX PRIS-MGV</strain>
    </source>
</reference>
<dbReference type="OrthoDB" id="1110483at2"/>
<comment type="caution">
    <text evidence="1">The sequence shown here is derived from an EMBL/GenBank/DDBJ whole genome shotgun (WGS) entry which is preliminary data.</text>
</comment>
<dbReference type="Proteomes" id="UP000253562">
    <property type="component" value="Unassembled WGS sequence"/>
</dbReference>
<evidence type="ECO:0000313" key="1">
    <source>
        <dbReference type="EMBL" id="RCS43211.1"/>
    </source>
</evidence>
<dbReference type="EMBL" id="QPEX01000039">
    <property type="protein sequence ID" value="RCS43211.1"/>
    <property type="molecule type" value="Genomic_DNA"/>
</dbReference>
<proteinExistence type="predicted"/>